<feature type="transmembrane region" description="Helical" evidence="1">
    <location>
        <begin position="211"/>
        <end position="239"/>
    </location>
</feature>
<sequence length="335" mass="35781">MRQTTVVDIDAFTAVHAAEWDRLKELSSRRRLDGAESDELVRLYQSVATHLSTVRSAAPDPALVTSLSDVLNRARTRIAGTHEPAWREVVRFTMVSLPAAFYRIRWWSHAVTAACLLVAIVAGIYIATDADALNSMMTPAEQDEYVNNAFASYYEPGPGFAGVVWTNNARIAALAVAGGITGFFTLNVLWQNSVGVGAAGGMMAAHDQLDLFLTLIAPHGLLELTCIFVAGAAGLRLFWTLIDPGHRKRSVAMAAEGRSLITTVIGLAVALGVSGLVEGFVTGSEMYWWLKILIGAMVLAGFWAYVYVLGGRAVRAGATGDLAEHEAGATVVTAG</sequence>
<feature type="transmembrane region" description="Helical" evidence="1">
    <location>
        <begin position="106"/>
        <end position="127"/>
    </location>
</feature>
<dbReference type="InterPro" id="IPR002798">
    <property type="entry name" value="SpoIIM-like"/>
</dbReference>
<proteinExistence type="predicted"/>
<reference evidence="2" key="1">
    <citation type="journal article" date="2014" name="Int. J. Syst. Evol. Microbiol.">
        <title>Complete genome sequence of Corynebacterium casei LMG S-19264T (=DSM 44701T), isolated from a smear-ripened cheese.</title>
        <authorList>
            <consortium name="US DOE Joint Genome Institute (JGI-PGF)"/>
            <person name="Walter F."/>
            <person name="Albersmeier A."/>
            <person name="Kalinowski J."/>
            <person name="Ruckert C."/>
        </authorList>
    </citation>
    <scope>NUCLEOTIDE SEQUENCE</scope>
    <source>
        <strain evidence="2">CGMCC 4.7398</strain>
    </source>
</reference>
<accession>A0A919G6X5</accession>
<evidence type="ECO:0000313" key="2">
    <source>
        <dbReference type="EMBL" id="GHH78513.1"/>
    </source>
</evidence>
<name>A0A919G6X5_9MICO</name>
<keyword evidence="1" id="KW-0472">Membrane</keyword>
<keyword evidence="1" id="KW-1133">Transmembrane helix</keyword>
<keyword evidence="3" id="KW-1185">Reference proteome</keyword>
<comment type="caution">
    <text evidence="2">The sequence shown here is derived from an EMBL/GenBank/DDBJ whole genome shotgun (WGS) entry which is preliminary data.</text>
</comment>
<dbReference type="AlphaFoldDB" id="A0A919G6X5"/>
<feature type="transmembrane region" description="Helical" evidence="1">
    <location>
        <begin position="287"/>
        <end position="308"/>
    </location>
</feature>
<dbReference type="Proteomes" id="UP000627369">
    <property type="component" value="Unassembled WGS sequence"/>
</dbReference>
<gene>
    <name evidence="2" type="ORF">GCM10017772_42040</name>
</gene>
<dbReference type="PANTHER" id="PTHR35337">
    <property type="entry name" value="SLR1478 PROTEIN"/>
    <property type="match status" value="1"/>
</dbReference>
<organism evidence="2 3">
    <name type="scientific">Promicromonospora soli</name>
    <dbReference type="NCBI Taxonomy" id="2035533"/>
    <lineage>
        <taxon>Bacteria</taxon>
        <taxon>Bacillati</taxon>
        <taxon>Actinomycetota</taxon>
        <taxon>Actinomycetes</taxon>
        <taxon>Micrococcales</taxon>
        <taxon>Promicromonosporaceae</taxon>
        <taxon>Promicromonospora</taxon>
    </lineage>
</organism>
<reference evidence="2" key="2">
    <citation type="submission" date="2020-09" db="EMBL/GenBank/DDBJ databases">
        <authorList>
            <person name="Sun Q."/>
            <person name="Zhou Y."/>
        </authorList>
    </citation>
    <scope>NUCLEOTIDE SEQUENCE</scope>
    <source>
        <strain evidence="2">CGMCC 4.7398</strain>
    </source>
</reference>
<feature type="transmembrane region" description="Helical" evidence="1">
    <location>
        <begin position="171"/>
        <end position="191"/>
    </location>
</feature>
<evidence type="ECO:0000313" key="3">
    <source>
        <dbReference type="Proteomes" id="UP000627369"/>
    </source>
</evidence>
<feature type="transmembrane region" description="Helical" evidence="1">
    <location>
        <begin position="260"/>
        <end position="281"/>
    </location>
</feature>
<dbReference type="PANTHER" id="PTHR35337:SF1">
    <property type="entry name" value="SLR1478 PROTEIN"/>
    <property type="match status" value="1"/>
</dbReference>
<evidence type="ECO:0000256" key="1">
    <source>
        <dbReference type="SAM" id="Phobius"/>
    </source>
</evidence>
<keyword evidence="1" id="KW-0812">Transmembrane</keyword>
<protein>
    <submittedName>
        <fullName evidence="2">Membrane protein</fullName>
    </submittedName>
</protein>
<dbReference type="Pfam" id="PF01944">
    <property type="entry name" value="SpoIIM"/>
    <property type="match status" value="1"/>
</dbReference>
<dbReference type="EMBL" id="BNAS01000007">
    <property type="protein sequence ID" value="GHH78513.1"/>
    <property type="molecule type" value="Genomic_DNA"/>
</dbReference>